<evidence type="ECO:0000313" key="3">
    <source>
        <dbReference type="Proteomes" id="UP000291822"/>
    </source>
</evidence>
<dbReference type="PANTHER" id="PTHR46825">
    <property type="entry name" value="D-ALANYL-D-ALANINE-CARBOXYPEPTIDASE/ENDOPEPTIDASE AMPH"/>
    <property type="match status" value="1"/>
</dbReference>
<dbReference type="InterPro" id="IPR012338">
    <property type="entry name" value="Beta-lactam/transpept-like"/>
</dbReference>
<dbReference type="GO" id="GO:0016787">
    <property type="term" value="F:hydrolase activity"/>
    <property type="evidence" value="ECO:0007669"/>
    <property type="project" value="UniProtKB-KW"/>
</dbReference>
<accession>A0A4R0YNH8</accession>
<organism evidence="2 3">
    <name type="scientific">Dyella soli</name>
    <dbReference type="NCBI Taxonomy" id="522319"/>
    <lineage>
        <taxon>Bacteria</taxon>
        <taxon>Pseudomonadati</taxon>
        <taxon>Pseudomonadota</taxon>
        <taxon>Gammaproteobacteria</taxon>
        <taxon>Lysobacterales</taxon>
        <taxon>Rhodanobacteraceae</taxon>
        <taxon>Dyella</taxon>
    </lineage>
</organism>
<reference evidence="2 3" key="1">
    <citation type="submission" date="2019-02" db="EMBL/GenBank/DDBJ databases">
        <title>Dyella amyloliquefaciens sp. nov., isolated from forest soil.</title>
        <authorList>
            <person name="Gao Z.-H."/>
            <person name="Qiu L.-H."/>
        </authorList>
    </citation>
    <scope>NUCLEOTIDE SEQUENCE [LARGE SCALE GENOMIC DNA]</scope>
    <source>
        <strain evidence="2 3">KACC 12747</strain>
    </source>
</reference>
<sequence>MRHAAGSSIPQLGQRRPVTFAVVVTLPAPVSEEKSVHRRAFRLSLPAFLFALVASAPVLASVQAPEDRVNASAAKRVAADSPYKLGAGTQLIVPAGWSIASEEASAVTLESPEGGSRVYVYETKQTSADTAVAATWQHFLPQADRKLRSTTPLQDADGWDNQQNYVYETSPDEKRSVTAQAMHRGDLWVVRLIDVSNDVAGKREADLALLREEALPPNFVRESFAGRTAHPLDAARLDALRAFIRDSQKTLNIPGVSIGVVQNGKVLMAEGFGVRELGKPEKVDADSLYLIASNTKSLTTLMLGKLVDEKVIRWDEPVTQVLPDFRLGDADTTKKVQIKHLLCACTGLPRHDLEWLLSPPGAPATLALSILSRMQPTSKFGETYQYSNPIAAAAGLVGGHAAYPDLEIGAGYDQAMATRVFKPLGMTRTTFDFARATRGNYAHPYALNQEAQQVPVNMAQNEVIHAIRPAGGAWSNVNDLLKYVGMEAAGGVLPDGSRYIQKSVLEARTAPQVKTRRDSWYGMGLETDARTGVRMVFHGGRMRGYRSNIMWLPEYNVGAVILTNADSGDILMDAVPRRLLELLFDGKPEAQGMVTFAAKSIETRVASARRSITLPADPAVVSKLASHYHNDLLGDIRVERSGGNTRFNFGAWQAPIASRSTPDGGSLLVVTSPGWWPELVMGNKDGKRTLTIRDAQHEYVFTEAS</sequence>
<dbReference type="SUPFAM" id="SSF56601">
    <property type="entry name" value="beta-lactamase/transpeptidase-like"/>
    <property type="match status" value="1"/>
</dbReference>
<feature type="domain" description="Beta-lactamase-related" evidence="1">
    <location>
        <begin position="240"/>
        <end position="568"/>
    </location>
</feature>
<comment type="caution">
    <text evidence="2">The sequence shown here is derived from an EMBL/GenBank/DDBJ whole genome shotgun (WGS) entry which is preliminary data.</text>
</comment>
<dbReference type="Proteomes" id="UP000291822">
    <property type="component" value="Unassembled WGS sequence"/>
</dbReference>
<gene>
    <name evidence="2" type="ORF">EZM97_25720</name>
</gene>
<dbReference type="Pfam" id="PF00144">
    <property type="entry name" value="Beta-lactamase"/>
    <property type="match status" value="1"/>
</dbReference>
<dbReference type="EMBL" id="SJTG01000004">
    <property type="protein sequence ID" value="TCI08061.1"/>
    <property type="molecule type" value="Genomic_DNA"/>
</dbReference>
<name>A0A4R0YNH8_9GAMM</name>
<proteinExistence type="predicted"/>
<dbReference type="PANTHER" id="PTHR46825:SF15">
    <property type="entry name" value="BETA-LACTAMASE-RELATED DOMAIN-CONTAINING PROTEIN"/>
    <property type="match status" value="1"/>
</dbReference>
<protein>
    <submittedName>
        <fullName evidence="2">Class A beta-lactamase-related serine hydrolase</fullName>
    </submittedName>
</protein>
<evidence type="ECO:0000259" key="1">
    <source>
        <dbReference type="Pfam" id="PF00144"/>
    </source>
</evidence>
<dbReference type="InterPro" id="IPR001466">
    <property type="entry name" value="Beta-lactam-related"/>
</dbReference>
<keyword evidence="2" id="KW-0378">Hydrolase</keyword>
<evidence type="ECO:0000313" key="2">
    <source>
        <dbReference type="EMBL" id="TCI08061.1"/>
    </source>
</evidence>
<dbReference type="Gene3D" id="3.40.710.10">
    <property type="entry name" value="DD-peptidase/beta-lactamase superfamily"/>
    <property type="match status" value="1"/>
</dbReference>
<dbReference type="AlphaFoldDB" id="A0A4R0YNH8"/>
<keyword evidence="3" id="KW-1185">Reference proteome</keyword>
<dbReference type="InterPro" id="IPR050491">
    <property type="entry name" value="AmpC-like"/>
</dbReference>